<dbReference type="PIRSF" id="PIRSF002741">
    <property type="entry name" value="MppA"/>
    <property type="match status" value="1"/>
</dbReference>
<evidence type="ECO:0000256" key="2">
    <source>
        <dbReference type="ARBA" id="ARBA00022448"/>
    </source>
</evidence>
<dbReference type="Proteomes" id="UP000219412">
    <property type="component" value="Unassembled WGS sequence"/>
</dbReference>
<dbReference type="Pfam" id="PF00496">
    <property type="entry name" value="SBP_bac_5"/>
    <property type="match status" value="1"/>
</dbReference>
<dbReference type="Gene3D" id="3.40.190.10">
    <property type="entry name" value="Periplasmic binding protein-like II"/>
    <property type="match status" value="2"/>
</dbReference>
<feature type="domain" description="Solute-binding protein family 5" evidence="5">
    <location>
        <begin position="84"/>
        <end position="476"/>
    </location>
</feature>
<proteinExistence type="inferred from homology"/>
<protein>
    <submittedName>
        <fullName evidence="6">Peptide/nickel transport system substrate-binding protein</fullName>
    </submittedName>
</protein>
<dbReference type="CDD" id="cd08499">
    <property type="entry name" value="PBP2_Ylib_like"/>
    <property type="match status" value="1"/>
</dbReference>
<dbReference type="Gene3D" id="3.10.105.10">
    <property type="entry name" value="Dipeptide-binding Protein, Domain 3"/>
    <property type="match status" value="1"/>
</dbReference>
<keyword evidence="7" id="KW-1185">Reference proteome</keyword>
<dbReference type="RefSeq" id="WP_097042389.1">
    <property type="nucleotide sequence ID" value="NZ_OBQF01000006.1"/>
</dbReference>
<dbReference type="OrthoDB" id="9771733at2"/>
<comment type="similarity">
    <text evidence="1">Belongs to the bacterial solute-binding protein 5 family.</text>
</comment>
<dbReference type="EMBL" id="OBQF01000006">
    <property type="protein sequence ID" value="SOC44497.1"/>
    <property type="molecule type" value="Genomic_DNA"/>
</dbReference>
<evidence type="ECO:0000259" key="5">
    <source>
        <dbReference type="Pfam" id="PF00496"/>
    </source>
</evidence>
<evidence type="ECO:0000313" key="6">
    <source>
        <dbReference type="EMBL" id="SOC44497.1"/>
    </source>
</evidence>
<dbReference type="InterPro" id="IPR000914">
    <property type="entry name" value="SBP_5_dom"/>
</dbReference>
<dbReference type="PROSITE" id="PS51257">
    <property type="entry name" value="PROKAR_LIPOPROTEIN"/>
    <property type="match status" value="1"/>
</dbReference>
<evidence type="ECO:0000313" key="7">
    <source>
        <dbReference type="Proteomes" id="UP000219412"/>
    </source>
</evidence>
<dbReference type="GO" id="GO:0015833">
    <property type="term" value="P:peptide transport"/>
    <property type="evidence" value="ECO:0007669"/>
    <property type="project" value="TreeGrafter"/>
</dbReference>
<evidence type="ECO:0000256" key="3">
    <source>
        <dbReference type="ARBA" id="ARBA00022729"/>
    </source>
</evidence>
<feature type="chain" id="PRO_5038348425" evidence="4">
    <location>
        <begin position="19"/>
        <end position="559"/>
    </location>
</feature>
<organism evidence="6 7">
    <name type="scientific">Salinicoccus kekensis</name>
    <dbReference type="NCBI Taxonomy" id="714307"/>
    <lineage>
        <taxon>Bacteria</taxon>
        <taxon>Bacillati</taxon>
        <taxon>Bacillota</taxon>
        <taxon>Bacilli</taxon>
        <taxon>Bacillales</taxon>
        <taxon>Staphylococcaceae</taxon>
        <taxon>Salinicoccus</taxon>
    </lineage>
</organism>
<accession>A0A285US14</accession>
<keyword evidence="2" id="KW-0813">Transport</keyword>
<dbReference type="AlphaFoldDB" id="A0A285US14"/>
<dbReference type="PANTHER" id="PTHR30290:SF9">
    <property type="entry name" value="OLIGOPEPTIDE-BINDING PROTEIN APPA"/>
    <property type="match status" value="1"/>
</dbReference>
<dbReference type="InterPro" id="IPR030678">
    <property type="entry name" value="Peptide/Ni-bd"/>
</dbReference>
<keyword evidence="3 4" id="KW-0732">Signal</keyword>
<dbReference type="SUPFAM" id="SSF53850">
    <property type="entry name" value="Periplasmic binding protein-like II"/>
    <property type="match status" value="1"/>
</dbReference>
<evidence type="ECO:0000256" key="1">
    <source>
        <dbReference type="ARBA" id="ARBA00005695"/>
    </source>
</evidence>
<reference evidence="7" key="1">
    <citation type="submission" date="2017-08" db="EMBL/GenBank/DDBJ databases">
        <authorList>
            <person name="Varghese N."/>
            <person name="Submissions S."/>
        </authorList>
    </citation>
    <scope>NUCLEOTIDE SEQUENCE [LARGE SCALE GENOMIC DNA]</scope>
    <source>
        <strain evidence="7">DSM 23173</strain>
    </source>
</reference>
<name>A0A285US14_9STAP</name>
<evidence type="ECO:0000256" key="4">
    <source>
        <dbReference type="SAM" id="SignalP"/>
    </source>
</evidence>
<dbReference type="InterPro" id="IPR039424">
    <property type="entry name" value="SBP_5"/>
</dbReference>
<dbReference type="Gene3D" id="3.90.76.10">
    <property type="entry name" value="Dipeptide-binding Protein, Domain 1"/>
    <property type="match status" value="1"/>
</dbReference>
<dbReference type="GO" id="GO:1904680">
    <property type="term" value="F:peptide transmembrane transporter activity"/>
    <property type="evidence" value="ECO:0007669"/>
    <property type="project" value="TreeGrafter"/>
</dbReference>
<feature type="signal peptide" evidence="4">
    <location>
        <begin position="1"/>
        <end position="18"/>
    </location>
</feature>
<gene>
    <name evidence="6" type="ORF">SAMN05878391_2379</name>
</gene>
<dbReference type="GO" id="GO:0043190">
    <property type="term" value="C:ATP-binding cassette (ABC) transporter complex"/>
    <property type="evidence" value="ECO:0007669"/>
    <property type="project" value="InterPro"/>
</dbReference>
<dbReference type="PANTHER" id="PTHR30290">
    <property type="entry name" value="PERIPLASMIC BINDING COMPONENT OF ABC TRANSPORTER"/>
    <property type="match status" value="1"/>
</dbReference>
<sequence length="559" mass="61948">MKSLYHLILILSSAMVLAACTDDTGVEEAAESDGNAEELAGGDMTVAVPSDVVSLDPHGSNDDPSEQLRDVVYEGLLTQDENLEITAALAEEWEQIDDVTWEFKLREGVEFHDGSLFNAEVVEANIDRIQDPAVASPRAFLLEMIEEVEIIDDYTIRLVTEEPFAPLLSNLTHGAGKMISKELIDEDYENALAEAESEVTLEEYYELREADGDEFDEVADAISSGTGAIVENHPVGTNYLQFESRNPGENTVFTKYEAYWDDPAILDSVTFKVVTEVGSRIAELETGDSEFVVNVQSNNIDRIENNDEVTLERRDALSVDYIGFNNQAEPFDDIRVRQALTMAFDSEAVLSGVYNDSGQPAVGPIPPGVLGYSDSIERPDHDMEGARELLAEAGYEDGFETTLMVNEDNPERMDAAVFFQESLADLNIDLTIEQVEWGTFLDTTSNGEHEMFMLGWGNTTGDPDDGIMPMFHSDNVGASGNRSYFQNEEMDELLEEGSRETDEAARQEIYEEATERVVEHAPVIFVRHGEYLNAVSNDVEGLVIDNYNIFDFSGASLNN</sequence>
<dbReference type="GO" id="GO:0042597">
    <property type="term" value="C:periplasmic space"/>
    <property type="evidence" value="ECO:0007669"/>
    <property type="project" value="UniProtKB-ARBA"/>
</dbReference>